<dbReference type="Pfam" id="PF02872">
    <property type="entry name" value="5_nucleotid_C"/>
    <property type="match status" value="1"/>
</dbReference>
<feature type="domain" description="Homeobox" evidence="9">
    <location>
        <begin position="182"/>
        <end position="245"/>
    </location>
</feature>
<evidence type="ECO:0000313" key="12">
    <source>
        <dbReference type="Proteomes" id="UP000572817"/>
    </source>
</evidence>
<dbReference type="InterPro" id="IPR001356">
    <property type="entry name" value="HD"/>
</dbReference>
<proteinExistence type="inferred from homology"/>
<dbReference type="PRINTS" id="PR01607">
    <property type="entry name" value="APYRASEFAMLY"/>
</dbReference>
<keyword evidence="6" id="KW-0862">Zinc</keyword>
<dbReference type="InterPro" id="IPR029052">
    <property type="entry name" value="Metallo-depent_PP-like"/>
</dbReference>
<feature type="region of interest" description="Disordered" evidence="8">
    <location>
        <begin position="300"/>
        <end position="330"/>
    </location>
</feature>
<dbReference type="PANTHER" id="PTHR11575">
    <property type="entry name" value="5'-NUCLEOTIDASE-RELATED"/>
    <property type="match status" value="1"/>
</dbReference>
<dbReference type="Proteomes" id="UP000572817">
    <property type="component" value="Unassembled WGS sequence"/>
</dbReference>
<dbReference type="OrthoDB" id="10252235at2759"/>
<dbReference type="EMBL" id="WWBZ02000022">
    <property type="protein sequence ID" value="KAF4307775.1"/>
    <property type="molecule type" value="Genomic_DNA"/>
</dbReference>
<evidence type="ECO:0000259" key="9">
    <source>
        <dbReference type="PROSITE" id="PS50071"/>
    </source>
</evidence>
<evidence type="ECO:0000256" key="3">
    <source>
        <dbReference type="ARBA" id="ARBA00023125"/>
    </source>
</evidence>
<feature type="DNA-binding region" description="Homeobox" evidence="7">
    <location>
        <begin position="184"/>
        <end position="246"/>
    </location>
</feature>
<comment type="subcellular location">
    <subcellularLocation>
        <location evidence="7">Nucleus</location>
    </subcellularLocation>
</comment>
<dbReference type="InterPro" id="IPR013087">
    <property type="entry name" value="Znf_C2H2_type"/>
</dbReference>
<keyword evidence="3 7" id="KW-0238">DNA-binding</keyword>
<dbReference type="GO" id="GO:0016787">
    <property type="term" value="F:hydrolase activity"/>
    <property type="evidence" value="ECO:0007669"/>
    <property type="project" value="InterPro"/>
</dbReference>
<dbReference type="GO" id="GO:0005634">
    <property type="term" value="C:nucleus"/>
    <property type="evidence" value="ECO:0007669"/>
    <property type="project" value="UniProtKB-SubCell"/>
</dbReference>
<feature type="region of interest" description="Disordered" evidence="8">
    <location>
        <begin position="619"/>
        <end position="648"/>
    </location>
</feature>
<dbReference type="SUPFAM" id="SSF56300">
    <property type="entry name" value="Metallo-dependent phosphatases"/>
    <property type="match status" value="1"/>
</dbReference>
<dbReference type="InterPro" id="IPR004843">
    <property type="entry name" value="Calcineurin-like_PHP"/>
</dbReference>
<evidence type="ECO:0000256" key="1">
    <source>
        <dbReference type="ARBA" id="ARBA00006654"/>
    </source>
</evidence>
<sequence>MESGADRAHTMDDYFDFGEAAMPDAPGLDNALNQDSQPAIPPVGTCLLHPHDDGCLCNSRPTSQVDLSAPITETSGFLATNDLNNDWTLNFSNFISRYHKPETPCDYCRLRHLDCFLTFEGQTGCSPCNALFRTCSFDVPANQRKSRNTIDTLHHVVEDVCQEFGELTSTATMVGIKTDEDRAARKSGIRFSRASVKILTDWIVSHSGHPYPTEEEKADLRSRTGLTESQVNNWLANARRRKKHKPKRPASPSMQSSGAIDINSNKSWFDKNPMERYLDSPPDNEPAPWTAIQKAVRTTTPPLEEEYTNSGHTSRHASSTGSGQISRRAPSSVSLEIASVNSGMSSQGESLGSIWSYTSRNSRNSGGSFGSFGSFGSVNGVRKERRRRRRPDMKKQVSDNDKKTKVFQCTFCTDAFKSKYDWARHEKSLHLSLEKWICAPLGPVITCTASGQRKCVFCDAINPDKEHLETHNWSACEERSPEQRTFYRKDHLRQHMRLMHNCKLTQTMESWKSETQYIKSRCGFCRTTFETWQDRMDHLAKEFRNGAQMKDWKGCRGFDPQVALLITNAMPPYLIANEAKSPNPFSASQPASLAWHTTNHPTMKVSRWDNAAAAGFFHTDRDGCPPSGQQGHSSSSSSLNTPQNRGLDVEETPINATCWEILTVRLGRYAKQEMSQGACPTDAMLQREARRILYDADDGWEQTAADNPEWLGLFKKAHGLSGVANDFDKRDVLEDLGMMGDISTYPFAADDWTTEPTCSDWMNQEPVNLCHANMMLGGPATCSLAPAAMTATTTDNTMSMTMGTTSEGIFDLDGLEDLTSVRGVEDGQCGTEGGGRSRVWRSSGHQGGAFLRKCRSSHWPLTTSRIEASASKPSIAQPAVRPFVCLPIAFGHGCAAAPPRQSRCLRFRRPCVGELHRPAKPARTPESPSCSCDSTDPPQHNFTMSVDNPTIEDVVTYSSGAHDAPPDLRIIHYNDVYHVEPSSAEPVGGYARFKALCNHYRSDPKFAGQSELLTFFSGDAFNPSLESSVTKGSHMVPVLNGIGTNCACIGNHDLDFGVRQYRHLTGQCKFPWLLANVLDPALGENEALANAPKTTMMTSSNGIKIGIIGLAEREWLDTINSLPPDIIYKSASETAKELVPGLREQGAEIVIAITHQREPNDNKLAEKLPEGLVDIILGGHDHYYNHSLLNGTHVLRSGSDFKQLSYIEAWKKQDGSNKWDFNITRRDVVSQIPQDPESVKLIEGLTNKLKAKLDKPIGYTASPLDARFTTVRTKESNMGNFVCDLMRFTYNGDCALMASGTIRGDQIYPPGLLRVKDIMNCFPFEDPIVVIKVTGQAVVEALENAVSKYPALEGRFPQVSNIEFEFDPQQPEGSRVTYTKIGDEPVDLEKEYVMVTRGYMARGRDGYDSLLIEEEGGKAKEIVSEENGILISMMLRQYFMSLKVLGKWKQWGPSMTKHWGNVQEKLQTVQPHLEPKGKVASALEVVQDPRNSGRLTPHGHRPEGAETPLNESDTDSEDEAEPRRANNVVEELERKRVLMRKVMRKWWRLAGLKGQPRCGDPLGEGEFTINWTKAIAPRLEGRIKMVSTSA</sequence>
<evidence type="ECO:0000313" key="11">
    <source>
        <dbReference type="EMBL" id="KAF4307775.1"/>
    </source>
</evidence>
<evidence type="ECO:0000259" key="10">
    <source>
        <dbReference type="PROSITE" id="PS50157"/>
    </source>
</evidence>
<evidence type="ECO:0000256" key="2">
    <source>
        <dbReference type="ARBA" id="ARBA00022729"/>
    </source>
</evidence>
<feature type="compositionally biased region" description="Basic residues" evidence="8">
    <location>
        <begin position="383"/>
        <end position="392"/>
    </location>
</feature>
<keyword evidence="2" id="KW-0732">Signal</keyword>
<evidence type="ECO:0000256" key="8">
    <source>
        <dbReference type="SAM" id="MobiDB-lite"/>
    </source>
</evidence>
<accession>A0A8H4IUF0</accession>
<dbReference type="CDD" id="cd07406">
    <property type="entry name" value="MPP_CG11883_N"/>
    <property type="match status" value="1"/>
</dbReference>
<dbReference type="Gene3D" id="3.90.780.10">
    <property type="entry name" value="5'-Nucleotidase, C-terminal domain"/>
    <property type="match status" value="1"/>
</dbReference>
<evidence type="ECO:0000256" key="7">
    <source>
        <dbReference type="PROSITE-ProRule" id="PRU00108"/>
    </source>
</evidence>
<name>A0A8H4IUF0_9PEZI</name>
<dbReference type="CDD" id="cd00086">
    <property type="entry name" value="homeodomain"/>
    <property type="match status" value="1"/>
</dbReference>
<dbReference type="GO" id="GO:0006355">
    <property type="term" value="P:regulation of DNA-templated transcription"/>
    <property type="evidence" value="ECO:0007669"/>
    <property type="project" value="InterPro"/>
</dbReference>
<evidence type="ECO:0000256" key="5">
    <source>
        <dbReference type="ARBA" id="ARBA00023242"/>
    </source>
</evidence>
<organism evidence="11 12">
    <name type="scientific">Botryosphaeria dothidea</name>
    <dbReference type="NCBI Taxonomy" id="55169"/>
    <lineage>
        <taxon>Eukaryota</taxon>
        <taxon>Fungi</taxon>
        <taxon>Dikarya</taxon>
        <taxon>Ascomycota</taxon>
        <taxon>Pezizomycotina</taxon>
        <taxon>Dothideomycetes</taxon>
        <taxon>Dothideomycetes incertae sedis</taxon>
        <taxon>Botryosphaeriales</taxon>
        <taxon>Botryosphaeriaceae</taxon>
        <taxon>Botryosphaeria</taxon>
    </lineage>
</organism>
<dbReference type="SUPFAM" id="SSF46689">
    <property type="entry name" value="Homeodomain-like"/>
    <property type="match status" value="1"/>
</dbReference>
<dbReference type="GO" id="GO:0008270">
    <property type="term" value="F:zinc ion binding"/>
    <property type="evidence" value="ECO:0007669"/>
    <property type="project" value="UniProtKB-KW"/>
</dbReference>
<dbReference type="InterPro" id="IPR036907">
    <property type="entry name" value="5'-Nucleotdase_C_sf"/>
</dbReference>
<feature type="region of interest" description="Disordered" evidence="8">
    <location>
        <begin position="378"/>
        <end position="399"/>
    </location>
</feature>
<feature type="region of interest" description="Disordered" evidence="8">
    <location>
        <begin position="1488"/>
        <end position="1526"/>
    </location>
</feature>
<dbReference type="InterPro" id="IPR009057">
    <property type="entry name" value="Homeodomain-like_sf"/>
</dbReference>
<dbReference type="Pfam" id="PF03221">
    <property type="entry name" value="HTH_Tnp_Tc5"/>
    <property type="match status" value="1"/>
</dbReference>
<comment type="caution">
    <text evidence="11">The sequence shown here is derived from an EMBL/GenBank/DDBJ whole genome shotgun (WGS) entry which is preliminary data.</text>
</comment>
<dbReference type="PANTHER" id="PTHR11575:SF48">
    <property type="entry name" value="5'-NUCLEOTIDASE"/>
    <property type="match status" value="1"/>
</dbReference>
<dbReference type="InterPro" id="IPR008334">
    <property type="entry name" value="5'-Nucleotdase_C"/>
</dbReference>
<dbReference type="InterPro" id="IPR006179">
    <property type="entry name" value="5_nucleotidase/apyrase"/>
</dbReference>
<dbReference type="GO" id="GO:0009166">
    <property type="term" value="P:nucleotide catabolic process"/>
    <property type="evidence" value="ECO:0007669"/>
    <property type="project" value="InterPro"/>
</dbReference>
<keyword evidence="6" id="KW-0479">Metal-binding</keyword>
<feature type="compositionally biased region" description="Basic residues" evidence="8">
    <location>
        <begin position="238"/>
        <end position="248"/>
    </location>
</feature>
<dbReference type="SMART" id="SM00355">
    <property type="entry name" value="ZnF_C2H2"/>
    <property type="match status" value="2"/>
</dbReference>
<dbReference type="PROSITE" id="PS00028">
    <property type="entry name" value="ZINC_FINGER_C2H2_1"/>
    <property type="match status" value="1"/>
</dbReference>
<dbReference type="SMART" id="SM00389">
    <property type="entry name" value="HOX"/>
    <property type="match status" value="1"/>
</dbReference>
<gene>
    <name evidence="11" type="ORF">GTA08_BOTSDO03704</name>
</gene>
<dbReference type="Gene3D" id="1.10.10.60">
    <property type="entry name" value="Homeodomain-like"/>
    <property type="match status" value="1"/>
</dbReference>
<dbReference type="PROSITE" id="PS50071">
    <property type="entry name" value="HOMEOBOX_2"/>
    <property type="match status" value="1"/>
</dbReference>
<evidence type="ECO:0000256" key="4">
    <source>
        <dbReference type="ARBA" id="ARBA00023155"/>
    </source>
</evidence>
<keyword evidence="6" id="KW-0863">Zinc-finger</keyword>
<reference evidence="11" key="1">
    <citation type="submission" date="2020-04" db="EMBL/GenBank/DDBJ databases">
        <title>Genome Assembly and Annotation of Botryosphaeria dothidea sdau 11-99, a Latent Pathogen of Apple Fruit Ring Rot in China.</title>
        <authorList>
            <person name="Yu C."/>
            <person name="Diao Y."/>
            <person name="Lu Q."/>
            <person name="Zhao J."/>
            <person name="Cui S."/>
            <person name="Peng C."/>
            <person name="He B."/>
            <person name="Liu H."/>
        </authorList>
    </citation>
    <scope>NUCLEOTIDE SEQUENCE [LARGE SCALE GENOMIC DNA]</scope>
    <source>
        <strain evidence="11">Sdau11-99</strain>
    </source>
</reference>
<evidence type="ECO:0000256" key="6">
    <source>
        <dbReference type="PROSITE-ProRule" id="PRU00042"/>
    </source>
</evidence>
<feature type="compositionally biased region" description="Polar residues" evidence="8">
    <location>
        <begin position="252"/>
        <end position="266"/>
    </location>
</feature>
<dbReference type="Pfam" id="PF05920">
    <property type="entry name" value="Homeobox_KN"/>
    <property type="match status" value="1"/>
</dbReference>
<protein>
    <submittedName>
        <fullName evidence="11">Homeobox</fullName>
    </submittedName>
</protein>
<keyword evidence="4 7" id="KW-0371">Homeobox</keyword>
<dbReference type="InterPro" id="IPR006600">
    <property type="entry name" value="HTH_CenpB_DNA-bd_dom"/>
</dbReference>
<keyword evidence="12" id="KW-1185">Reference proteome</keyword>
<comment type="similarity">
    <text evidence="1">Belongs to the 5'-nucleotidase family.</text>
</comment>
<dbReference type="Gene3D" id="3.30.160.60">
    <property type="entry name" value="Classic Zinc Finger"/>
    <property type="match status" value="1"/>
</dbReference>
<dbReference type="InterPro" id="IPR041821">
    <property type="entry name" value="CG11883_N"/>
</dbReference>
<feature type="domain" description="C2H2-type" evidence="10">
    <location>
        <begin position="407"/>
        <end position="435"/>
    </location>
</feature>
<dbReference type="Pfam" id="PF00149">
    <property type="entry name" value="Metallophos"/>
    <property type="match status" value="1"/>
</dbReference>
<feature type="compositionally biased region" description="Polar residues" evidence="8">
    <location>
        <begin position="308"/>
        <end position="330"/>
    </location>
</feature>
<dbReference type="GO" id="GO:0003677">
    <property type="term" value="F:DNA binding"/>
    <property type="evidence" value="ECO:0007669"/>
    <property type="project" value="UniProtKB-UniRule"/>
</dbReference>
<dbReference type="PROSITE" id="PS50157">
    <property type="entry name" value="ZINC_FINGER_C2H2_2"/>
    <property type="match status" value="1"/>
</dbReference>
<feature type="region of interest" description="Disordered" evidence="8">
    <location>
        <begin position="230"/>
        <end position="266"/>
    </location>
</feature>
<dbReference type="InterPro" id="IPR008422">
    <property type="entry name" value="KN_HD"/>
</dbReference>
<dbReference type="SUPFAM" id="SSF55816">
    <property type="entry name" value="5'-nucleotidase (syn. UDP-sugar hydrolase), C-terminal domain"/>
    <property type="match status" value="1"/>
</dbReference>
<keyword evidence="5 7" id="KW-0539">Nucleus</keyword>
<dbReference type="Gene3D" id="3.60.21.10">
    <property type="match status" value="1"/>
</dbReference>